<organism evidence="2 3">
    <name type="scientific">Petrolisthes cinctipes</name>
    <name type="common">Flat porcelain crab</name>
    <dbReference type="NCBI Taxonomy" id="88211"/>
    <lineage>
        <taxon>Eukaryota</taxon>
        <taxon>Metazoa</taxon>
        <taxon>Ecdysozoa</taxon>
        <taxon>Arthropoda</taxon>
        <taxon>Crustacea</taxon>
        <taxon>Multicrustacea</taxon>
        <taxon>Malacostraca</taxon>
        <taxon>Eumalacostraca</taxon>
        <taxon>Eucarida</taxon>
        <taxon>Decapoda</taxon>
        <taxon>Pleocyemata</taxon>
        <taxon>Anomura</taxon>
        <taxon>Galatheoidea</taxon>
        <taxon>Porcellanidae</taxon>
        <taxon>Petrolisthes</taxon>
    </lineage>
</organism>
<protein>
    <recommendedName>
        <fullName evidence="1">C-type lectin domain-containing protein</fullName>
    </recommendedName>
</protein>
<dbReference type="InterPro" id="IPR001304">
    <property type="entry name" value="C-type_lectin-like"/>
</dbReference>
<feature type="domain" description="C-type lectin" evidence="1">
    <location>
        <begin position="118"/>
        <end position="246"/>
    </location>
</feature>
<evidence type="ECO:0000259" key="1">
    <source>
        <dbReference type="PROSITE" id="PS50041"/>
    </source>
</evidence>
<dbReference type="Pfam" id="PF00059">
    <property type="entry name" value="Lectin_C"/>
    <property type="match status" value="1"/>
</dbReference>
<dbReference type="InterPro" id="IPR050111">
    <property type="entry name" value="C-type_lectin/snaclec_domain"/>
</dbReference>
<dbReference type="PROSITE" id="PS50041">
    <property type="entry name" value="C_TYPE_LECTIN_2"/>
    <property type="match status" value="2"/>
</dbReference>
<proteinExistence type="predicted"/>
<name>A0AAE1FWN5_PETCI</name>
<feature type="domain" description="C-type lectin" evidence="1">
    <location>
        <begin position="1"/>
        <end position="85"/>
    </location>
</feature>
<accession>A0AAE1FWN5</accession>
<dbReference type="EMBL" id="JAWQEG010001150">
    <property type="protein sequence ID" value="KAK3881984.1"/>
    <property type="molecule type" value="Genomic_DNA"/>
</dbReference>
<keyword evidence="3" id="KW-1185">Reference proteome</keyword>
<dbReference type="AlphaFoldDB" id="A0AAE1FWN5"/>
<evidence type="ECO:0000313" key="2">
    <source>
        <dbReference type="EMBL" id="KAK3881984.1"/>
    </source>
</evidence>
<comment type="caution">
    <text evidence="2">The sequence shown here is derived from an EMBL/GenBank/DDBJ whole genome shotgun (WGS) entry which is preliminary data.</text>
</comment>
<dbReference type="InterPro" id="IPR016187">
    <property type="entry name" value="CTDL_fold"/>
</dbReference>
<dbReference type="InterPro" id="IPR016186">
    <property type="entry name" value="C-type_lectin-like/link_sf"/>
</dbReference>
<dbReference type="SMART" id="SM00034">
    <property type="entry name" value="CLECT"/>
    <property type="match status" value="1"/>
</dbReference>
<dbReference type="Gene3D" id="3.10.100.10">
    <property type="entry name" value="Mannose-Binding Protein A, subunit A"/>
    <property type="match status" value="2"/>
</dbReference>
<gene>
    <name evidence="2" type="ORF">Pcinc_013608</name>
</gene>
<dbReference type="PANTHER" id="PTHR22803">
    <property type="entry name" value="MANNOSE, PHOSPHOLIPASE, LECTIN RECEPTOR RELATED"/>
    <property type="match status" value="1"/>
</dbReference>
<sequence>MREVEVLERRGGGQETNGRSYWVGADKDLEYWIWADTSTPFPYGAPFWDPYEVISSEDQQCAIISSDGGYLKPKVCTELNLPLCEAPLLKEGTDEEDIVEEELPLDLRLLCPEPFEVVGDRCIYLNDNFLTWDQARVSCDTLAPDHFSDLAVLSDCGVFSDVARHMEAQLGEAGIPDWAWVGARDFDETGVYRWLNGDYSEPGVPFWCPGQPNHFEDNQRCVMLWGTHFFYGADEDCDTVHKSLCEIGF</sequence>
<dbReference type="Proteomes" id="UP001286313">
    <property type="component" value="Unassembled WGS sequence"/>
</dbReference>
<dbReference type="CDD" id="cd00037">
    <property type="entry name" value="CLECT"/>
    <property type="match status" value="2"/>
</dbReference>
<dbReference type="SUPFAM" id="SSF56436">
    <property type="entry name" value="C-type lectin-like"/>
    <property type="match status" value="2"/>
</dbReference>
<reference evidence="2" key="1">
    <citation type="submission" date="2023-10" db="EMBL/GenBank/DDBJ databases">
        <title>Genome assemblies of two species of porcelain crab, Petrolisthes cinctipes and Petrolisthes manimaculis (Anomura: Porcellanidae).</title>
        <authorList>
            <person name="Angst P."/>
        </authorList>
    </citation>
    <scope>NUCLEOTIDE SEQUENCE</scope>
    <source>
        <strain evidence="2">PB745_01</strain>
        <tissue evidence="2">Gill</tissue>
    </source>
</reference>
<evidence type="ECO:0000313" key="3">
    <source>
        <dbReference type="Proteomes" id="UP001286313"/>
    </source>
</evidence>